<evidence type="ECO:0000313" key="4">
    <source>
        <dbReference type="EMBL" id="CAE7689311.1"/>
    </source>
</evidence>
<dbReference type="InterPro" id="IPR032675">
    <property type="entry name" value="LRR_dom_sf"/>
</dbReference>
<name>A0A812WWQ6_9DINO</name>
<comment type="caution">
    <text evidence="4">The sequence shown here is derived from an EMBL/GenBank/DDBJ whole genome shotgun (WGS) entry which is preliminary data.</text>
</comment>
<dbReference type="PANTHER" id="PTHR24107:SF2">
    <property type="entry name" value="NLR FAMILY CARD DOMAIN CONTAINING 3"/>
    <property type="match status" value="1"/>
</dbReference>
<evidence type="ECO:0000256" key="1">
    <source>
        <dbReference type="ARBA" id="ARBA00004245"/>
    </source>
</evidence>
<dbReference type="SUPFAM" id="SSF52047">
    <property type="entry name" value="RNI-like"/>
    <property type="match status" value="2"/>
</dbReference>
<evidence type="ECO:0000313" key="5">
    <source>
        <dbReference type="Proteomes" id="UP000601435"/>
    </source>
</evidence>
<dbReference type="EMBL" id="CAJNJA010034216">
    <property type="protein sequence ID" value="CAE7689311.1"/>
    <property type="molecule type" value="Genomic_DNA"/>
</dbReference>
<evidence type="ECO:0000256" key="2">
    <source>
        <dbReference type="ARBA" id="ARBA00022490"/>
    </source>
</evidence>
<keyword evidence="5" id="KW-1185">Reference proteome</keyword>
<reference evidence="4" key="1">
    <citation type="submission" date="2021-02" db="EMBL/GenBank/DDBJ databases">
        <authorList>
            <person name="Dougan E. K."/>
            <person name="Rhodes N."/>
            <person name="Thang M."/>
            <person name="Chan C."/>
        </authorList>
    </citation>
    <scope>NUCLEOTIDE SEQUENCE</scope>
</reference>
<dbReference type="AlphaFoldDB" id="A0A812WWQ6"/>
<keyword evidence="2" id="KW-0963">Cytoplasm</keyword>
<dbReference type="PANTHER" id="PTHR24107">
    <property type="entry name" value="YNEIN REGULATORY COMPLEX SUBUNIT 5"/>
    <property type="match status" value="1"/>
</dbReference>
<dbReference type="SMART" id="SM00368">
    <property type="entry name" value="LRR_RI"/>
    <property type="match status" value="14"/>
</dbReference>
<dbReference type="InterPro" id="IPR001611">
    <property type="entry name" value="Leu-rich_rpt"/>
</dbReference>
<dbReference type="Proteomes" id="UP000601435">
    <property type="component" value="Unassembled WGS sequence"/>
</dbReference>
<protein>
    <submittedName>
        <fullName evidence="4">NLRC3 protein</fullName>
    </submittedName>
</protein>
<organism evidence="4 5">
    <name type="scientific">Symbiodinium necroappetens</name>
    <dbReference type="NCBI Taxonomy" id="1628268"/>
    <lineage>
        <taxon>Eukaryota</taxon>
        <taxon>Sar</taxon>
        <taxon>Alveolata</taxon>
        <taxon>Dinophyceae</taxon>
        <taxon>Suessiales</taxon>
        <taxon>Symbiodiniaceae</taxon>
        <taxon>Symbiodinium</taxon>
    </lineage>
</organism>
<evidence type="ECO:0000256" key="3">
    <source>
        <dbReference type="ARBA" id="ARBA00023212"/>
    </source>
</evidence>
<keyword evidence="3" id="KW-0206">Cytoskeleton</keyword>
<dbReference type="Gene3D" id="3.80.10.10">
    <property type="entry name" value="Ribonuclease Inhibitor"/>
    <property type="match status" value="5"/>
</dbReference>
<dbReference type="InterPro" id="IPR052410">
    <property type="entry name" value="DRC5"/>
</dbReference>
<accession>A0A812WWQ6</accession>
<feature type="non-terminal residue" evidence="4">
    <location>
        <position position="877"/>
    </location>
</feature>
<sequence>AQYGLTDPKSLAEYLNHANIRLVRAECSLGMYLYELLKSKSLLPRRQEAEEWGLVTHAEVKEWAAGTRDAMICSVSHAWESREHPDPCAHQLKCLVDAVSLFDAAYFSDLWLFYDYVSLFQFKRESDAEEESFRRSMQDMHVLYAHECTRTFRIENLTPDDVWEAASKSSEYRVRVYDASSAVVRDRPLKELVANRAEVEWSSARSHSEQNHWIDAPASQQQELLGKVPMAPEIFAEEMNSAAFTHRSDAEKVKDGQFKVFLQKVSECEDALFEHLPEGQLGQLAKALPYFKKLKVLRLRELKFGRAEAGEFAKALASNQTIRELEMRGLGFGYGHDAERLLGFRQERANNIRDEGVQAICEALKTNSTLTSVNLEEFRIGGEGGKAICEVLKCNFTLTSINLGHNVCWIRDKGAQAIGEVLKINSTLTSINLRNCGFGYDYEGGKAIYAICEALKTNSTLASINLEDNSIGVEGGKAICEALKTNSTLTSINLGHCNIGYEGVEAIAEALKTNSTVTSINLEGNRTIVDEGNGIRDEGAQAIGAALKSNSTLTSINLAVCGIRDEGAQAICEALKSNPTLTSINLEHNFIEDEGAQAICEALKCNSTLTSINLRNNYISEEVLAELQKTGLLVDSHGKFSAVLAGYKYGLGAPEAAKAWTGRVRIEVLAKRLNVLCNPSKLSFELCGLKVEKVEAISEALKSNSTLTSINFFNCYIGDEGAEAICEALETNSTVTSIHLRGCEIGDEGAEAIGKVLKTNSTLAFIDLRNNIIGVEGGKARWCQGLTQAEGSGGSKGPPAVATAVLPFPCEALAEALNSNTTVREIELWENNVTAECEQAWAVRRARARFPKPCPVQAIVEATGGRPGGVPERERNF</sequence>
<proteinExistence type="predicted"/>
<gene>
    <name evidence="4" type="primary">NLRC3</name>
    <name evidence="4" type="ORF">SNEC2469_LOCUS19853</name>
</gene>
<dbReference type="Pfam" id="PF13516">
    <property type="entry name" value="LRR_6"/>
    <property type="match status" value="8"/>
</dbReference>
<dbReference type="OrthoDB" id="448484at2759"/>
<dbReference type="GO" id="GO:0005856">
    <property type="term" value="C:cytoskeleton"/>
    <property type="evidence" value="ECO:0007669"/>
    <property type="project" value="UniProtKB-SubCell"/>
</dbReference>
<comment type="subcellular location">
    <subcellularLocation>
        <location evidence="1">Cytoplasm</location>
        <location evidence="1">Cytoskeleton</location>
    </subcellularLocation>
</comment>